<dbReference type="Gene3D" id="1.10.1070.20">
    <property type="match status" value="1"/>
</dbReference>
<feature type="domain" description="HipA-like C-terminal" evidence="4">
    <location>
        <begin position="220"/>
        <end position="383"/>
    </location>
</feature>
<name>A0ABT8S5Z4_9BURK</name>
<reference evidence="5" key="1">
    <citation type="submission" date="2023-06" db="EMBL/GenBank/DDBJ databases">
        <authorList>
            <person name="Jiang Y."/>
            <person name="Liu Q."/>
        </authorList>
    </citation>
    <scope>NUCLEOTIDE SEQUENCE</scope>
    <source>
        <strain evidence="5">CGMCC 1.12090</strain>
    </source>
</reference>
<evidence type="ECO:0000256" key="3">
    <source>
        <dbReference type="ARBA" id="ARBA00022777"/>
    </source>
</evidence>
<keyword evidence="6" id="KW-1185">Reference proteome</keyword>
<dbReference type="InterPro" id="IPR052028">
    <property type="entry name" value="HipA_Ser/Thr_kinase"/>
</dbReference>
<dbReference type="PANTHER" id="PTHR37419">
    <property type="entry name" value="SERINE/THREONINE-PROTEIN KINASE TOXIN HIPA"/>
    <property type="match status" value="1"/>
</dbReference>
<keyword evidence="2" id="KW-0808">Transferase</keyword>
<protein>
    <submittedName>
        <fullName evidence="5">HipA domain-containing protein</fullName>
    </submittedName>
</protein>
<accession>A0ABT8S5Z4</accession>
<dbReference type="PANTHER" id="PTHR37419:SF8">
    <property type="entry name" value="TOXIN YJJJ"/>
    <property type="match status" value="1"/>
</dbReference>
<sequence>MNYSLNNSSTSKVQGEAERVALLRSALSQGPRSSVELLAMLQASQPTFSRTIQKLGPEVIRFREPGVRTPRYGLLRAEPVASPQPMFRVDAEGRVAEIGSVSFLRGGGTWVDAPRGTSSFHEGLPPAMAFAAPSGYLGARLAKAVAAALGVPPPLRDWSDDHRASFLCRLGADVGGALIWGADSFALHMASRRAAAVPAADIPRVYRDLATGTAQTGTGSSAGGEQPKFTCETEARGHLIVKFARRASRSAELLVLEELALRSLSKAGIAAARAHYLELDDYGYLEVERFDRVGRFGRRGLISAGAVDDERFGMRDNWPAFAQRCEEARILDADAVRCVLVLAAFSELIGNGDRHFENLSLLTDDHDRPNALAPAYDMLPMVYAPVGGGIEPELRRVAPSFLGLGARTDVWQPAFEAARSFWAAAAADPRLSAPMRAISGANGMHVAEVVAPLLPAAPTR</sequence>
<dbReference type="Proteomes" id="UP001169027">
    <property type="component" value="Unassembled WGS sequence"/>
</dbReference>
<gene>
    <name evidence="5" type="ORF">Q2T77_18790</name>
</gene>
<dbReference type="EMBL" id="JAUKVY010000013">
    <property type="protein sequence ID" value="MDO1534340.1"/>
    <property type="molecule type" value="Genomic_DNA"/>
</dbReference>
<proteinExistence type="inferred from homology"/>
<comment type="caution">
    <text evidence="5">The sequence shown here is derived from an EMBL/GenBank/DDBJ whole genome shotgun (WGS) entry which is preliminary data.</text>
</comment>
<dbReference type="InterPro" id="IPR012893">
    <property type="entry name" value="HipA-like_C"/>
</dbReference>
<evidence type="ECO:0000256" key="1">
    <source>
        <dbReference type="ARBA" id="ARBA00010164"/>
    </source>
</evidence>
<comment type="similarity">
    <text evidence="1">Belongs to the HipA Ser/Thr kinase family.</text>
</comment>
<evidence type="ECO:0000259" key="4">
    <source>
        <dbReference type="Pfam" id="PF07804"/>
    </source>
</evidence>
<dbReference type="RefSeq" id="WP_301811898.1">
    <property type="nucleotide sequence ID" value="NZ_JAUJZH010000013.1"/>
</dbReference>
<dbReference type="Pfam" id="PF07804">
    <property type="entry name" value="HipA_C"/>
    <property type="match status" value="1"/>
</dbReference>
<organism evidence="5 6">
    <name type="scientific">Variovorax ginsengisoli</name>
    <dbReference type="NCBI Taxonomy" id="363844"/>
    <lineage>
        <taxon>Bacteria</taxon>
        <taxon>Pseudomonadati</taxon>
        <taxon>Pseudomonadota</taxon>
        <taxon>Betaproteobacteria</taxon>
        <taxon>Burkholderiales</taxon>
        <taxon>Comamonadaceae</taxon>
        <taxon>Variovorax</taxon>
    </lineage>
</organism>
<evidence type="ECO:0000313" key="5">
    <source>
        <dbReference type="EMBL" id="MDO1534340.1"/>
    </source>
</evidence>
<keyword evidence="3" id="KW-0418">Kinase</keyword>
<evidence type="ECO:0000256" key="2">
    <source>
        <dbReference type="ARBA" id="ARBA00022679"/>
    </source>
</evidence>
<evidence type="ECO:0000313" key="6">
    <source>
        <dbReference type="Proteomes" id="UP001169027"/>
    </source>
</evidence>